<dbReference type="AlphaFoldDB" id="A0A6G1IZS2"/>
<organism evidence="1 2">
    <name type="scientific">Lentithecium fluviatile CBS 122367</name>
    <dbReference type="NCBI Taxonomy" id="1168545"/>
    <lineage>
        <taxon>Eukaryota</taxon>
        <taxon>Fungi</taxon>
        <taxon>Dikarya</taxon>
        <taxon>Ascomycota</taxon>
        <taxon>Pezizomycotina</taxon>
        <taxon>Dothideomycetes</taxon>
        <taxon>Pleosporomycetidae</taxon>
        <taxon>Pleosporales</taxon>
        <taxon>Massarineae</taxon>
        <taxon>Lentitheciaceae</taxon>
        <taxon>Lentithecium</taxon>
    </lineage>
</organism>
<dbReference type="EMBL" id="MU005583">
    <property type="protein sequence ID" value="KAF2683757.1"/>
    <property type="molecule type" value="Genomic_DNA"/>
</dbReference>
<name>A0A6G1IZS2_9PLEO</name>
<accession>A0A6G1IZS2</accession>
<evidence type="ECO:0000313" key="2">
    <source>
        <dbReference type="Proteomes" id="UP000799291"/>
    </source>
</evidence>
<proteinExistence type="predicted"/>
<protein>
    <submittedName>
        <fullName evidence="1">Uncharacterized protein</fullName>
    </submittedName>
</protein>
<gene>
    <name evidence="1" type="ORF">K458DRAFT_418742</name>
</gene>
<keyword evidence="2" id="KW-1185">Reference proteome</keyword>
<evidence type="ECO:0000313" key="1">
    <source>
        <dbReference type="EMBL" id="KAF2683757.1"/>
    </source>
</evidence>
<reference evidence="1" key="1">
    <citation type="journal article" date="2020" name="Stud. Mycol.">
        <title>101 Dothideomycetes genomes: a test case for predicting lifestyles and emergence of pathogens.</title>
        <authorList>
            <person name="Haridas S."/>
            <person name="Albert R."/>
            <person name="Binder M."/>
            <person name="Bloem J."/>
            <person name="Labutti K."/>
            <person name="Salamov A."/>
            <person name="Andreopoulos B."/>
            <person name="Baker S."/>
            <person name="Barry K."/>
            <person name="Bills G."/>
            <person name="Bluhm B."/>
            <person name="Cannon C."/>
            <person name="Castanera R."/>
            <person name="Culley D."/>
            <person name="Daum C."/>
            <person name="Ezra D."/>
            <person name="Gonzalez J."/>
            <person name="Henrissat B."/>
            <person name="Kuo A."/>
            <person name="Liang C."/>
            <person name="Lipzen A."/>
            <person name="Lutzoni F."/>
            <person name="Magnuson J."/>
            <person name="Mondo S."/>
            <person name="Nolan M."/>
            <person name="Ohm R."/>
            <person name="Pangilinan J."/>
            <person name="Park H.-J."/>
            <person name="Ramirez L."/>
            <person name="Alfaro M."/>
            <person name="Sun H."/>
            <person name="Tritt A."/>
            <person name="Yoshinaga Y."/>
            <person name="Zwiers L.-H."/>
            <person name="Turgeon B."/>
            <person name="Goodwin S."/>
            <person name="Spatafora J."/>
            <person name="Crous P."/>
            <person name="Grigoriev I."/>
        </authorList>
    </citation>
    <scope>NUCLEOTIDE SEQUENCE</scope>
    <source>
        <strain evidence="1">CBS 122367</strain>
    </source>
</reference>
<dbReference type="Proteomes" id="UP000799291">
    <property type="component" value="Unassembled WGS sequence"/>
</dbReference>
<sequence length="172" mass="19398">MNVVFGKNEIVEALDRLWGVPRGAGTNPYGMRKTMELYDGQEQADLDHGYVGTGDALPNQAAEKAEHEALTRQERDIDAATAVGTSIQYTSETVDGAISDAAQVHVFTPGNLASFGYTPSYPYWLCQTPDQQMYDEEVYDEETYDGEAYDEEDYDEEDFDGEYYEYDNVMEE</sequence>